<dbReference type="SUPFAM" id="SSF48403">
    <property type="entry name" value="Ankyrin repeat"/>
    <property type="match status" value="1"/>
</dbReference>
<dbReference type="PANTHER" id="PTHR46586">
    <property type="entry name" value="ANKYRIN REPEAT-CONTAINING PROTEIN"/>
    <property type="match status" value="1"/>
</dbReference>
<protein>
    <submittedName>
        <fullName evidence="1">Uncharacterized protein</fullName>
    </submittedName>
</protein>
<dbReference type="EMBL" id="JH159153">
    <property type="protein sequence ID" value="EGZ19433.1"/>
    <property type="molecule type" value="Genomic_DNA"/>
</dbReference>
<dbReference type="SMR" id="G4Z4C7"/>
<accession>G4Z4C7</accession>
<dbReference type="GeneID" id="20663311"/>
<name>G4Z4C7_PHYSP</name>
<dbReference type="Pfam" id="PF12796">
    <property type="entry name" value="Ank_2"/>
    <property type="match status" value="1"/>
</dbReference>
<dbReference type="Pfam" id="PF13637">
    <property type="entry name" value="Ank_4"/>
    <property type="match status" value="1"/>
</dbReference>
<sequence>MWSTVPSRRTRSQWAIQRGFGVRSITFPDCAEAEWQGRAQILVANIGGIAAYRAARFGDLDFIKWLASKYREIIDVQYWVHTAENAREGGHLSVVQWVFMNVGGVVRGNGPAVAMFAAAENGKVDVVEWLHKQYGGKMNIELFEELHVPSDDEDAGMVPTTAMDAAARNGHLCVLKYLNGIDAVARNKQKKRAGKSKRTQNRHTGHFPRCTSFAMDAAAGCGHLNVVKWLHAHRSEGCTTTAMDRAAGNGHLDVVQWLHSHRSEGCTTAAMANAATRPFHALEIIQWLHLNRTEGCTTAAMDGAAANGNFTLLQWLHDNTAVGCSSRSMVSAARLGRLDILKWLTKYYAEAWTHKAMSKAASRGHLNVVKWLCENRGEGFAGKAMEKAASRGHLHVVRWLLPHCTNPDGFLSAMKLAHSGEHFEVMLLLDAQLGTYYDDGILREMRGHWLKYHDIQRWFDEKYPPSSG</sequence>
<dbReference type="InterPro" id="IPR036770">
    <property type="entry name" value="Ankyrin_rpt-contain_sf"/>
</dbReference>
<proteinExistence type="predicted"/>
<evidence type="ECO:0000313" key="2">
    <source>
        <dbReference type="Proteomes" id="UP000002640"/>
    </source>
</evidence>
<keyword evidence="2" id="KW-1185">Reference proteome</keyword>
<dbReference type="Gene3D" id="1.25.40.20">
    <property type="entry name" value="Ankyrin repeat-containing domain"/>
    <property type="match status" value="1"/>
</dbReference>
<gene>
    <name evidence="1" type="ORF">PHYSODRAFT_558166</name>
</gene>
<dbReference type="RefSeq" id="XP_009522150.1">
    <property type="nucleotide sequence ID" value="XM_009523855.1"/>
</dbReference>
<dbReference type="InterPro" id="IPR002110">
    <property type="entry name" value="Ankyrin_rpt"/>
</dbReference>
<dbReference type="InParanoid" id="G4Z4C7"/>
<dbReference type="KEGG" id="psoj:PHYSODRAFT_558166"/>
<dbReference type="AlphaFoldDB" id="G4Z4C7"/>
<dbReference type="PANTHER" id="PTHR46586:SF3">
    <property type="entry name" value="ANKYRIN REPEAT-CONTAINING PROTEIN"/>
    <property type="match status" value="1"/>
</dbReference>
<dbReference type="OMA" id="RCTSFAM"/>
<reference evidence="1 2" key="1">
    <citation type="journal article" date="2006" name="Science">
        <title>Phytophthora genome sequences uncover evolutionary origins and mechanisms of pathogenesis.</title>
        <authorList>
            <person name="Tyler B.M."/>
            <person name="Tripathy S."/>
            <person name="Zhang X."/>
            <person name="Dehal P."/>
            <person name="Jiang R.H."/>
            <person name="Aerts A."/>
            <person name="Arredondo F.D."/>
            <person name="Baxter L."/>
            <person name="Bensasson D."/>
            <person name="Beynon J.L."/>
            <person name="Chapman J."/>
            <person name="Damasceno C.M."/>
            <person name="Dorrance A.E."/>
            <person name="Dou D."/>
            <person name="Dickerman A.W."/>
            <person name="Dubchak I.L."/>
            <person name="Garbelotto M."/>
            <person name="Gijzen M."/>
            <person name="Gordon S.G."/>
            <person name="Govers F."/>
            <person name="Grunwald N.J."/>
            <person name="Huang W."/>
            <person name="Ivors K.L."/>
            <person name="Jones R.W."/>
            <person name="Kamoun S."/>
            <person name="Krampis K."/>
            <person name="Lamour K.H."/>
            <person name="Lee M.K."/>
            <person name="McDonald W.H."/>
            <person name="Medina M."/>
            <person name="Meijer H.J."/>
            <person name="Nordberg E.K."/>
            <person name="Maclean D.J."/>
            <person name="Ospina-Giraldo M.D."/>
            <person name="Morris P.F."/>
            <person name="Phuntumart V."/>
            <person name="Putnam N.H."/>
            <person name="Rash S."/>
            <person name="Rose J.K."/>
            <person name="Sakihama Y."/>
            <person name="Salamov A.A."/>
            <person name="Savidor A."/>
            <person name="Scheuring C.F."/>
            <person name="Smith B.M."/>
            <person name="Sobral B.W."/>
            <person name="Terry A."/>
            <person name="Torto-Alalibo T.A."/>
            <person name="Win J."/>
            <person name="Xu Z."/>
            <person name="Zhang H."/>
            <person name="Grigoriev I.V."/>
            <person name="Rokhsar D.S."/>
            <person name="Boore J.L."/>
        </authorList>
    </citation>
    <scope>NUCLEOTIDE SEQUENCE [LARGE SCALE GENOMIC DNA]</scope>
    <source>
        <strain evidence="1 2">P6497</strain>
    </source>
</reference>
<organism evidence="1 2">
    <name type="scientific">Phytophthora sojae (strain P6497)</name>
    <name type="common">Soybean stem and root rot agent</name>
    <name type="synonym">Phytophthora megasperma f. sp. glycines</name>
    <dbReference type="NCBI Taxonomy" id="1094619"/>
    <lineage>
        <taxon>Eukaryota</taxon>
        <taxon>Sar</taxon>
        <taxon>Stramenopiles</taxon>
        <taxon>Oomycota</taxon>
        <taxon>Peronosporomycetes</taxon>
        <taxon>Peronosporales</taxon>
        <taxon>Peronosporaceae</taxon>
        <taxon>Phytophthora</taxon>
    </lineage>
</organism>
<dbReference type="Proteomes" id="UP000002640">
    <property type="component" value="Unassembled WGS sequence"/>
</dbReference>
<dbReference type="InterPro" id="IPR052050">
    <property type="entry name" value="SecEffector_AnkRepeat"/>
</dbReference>
<evidence type="ECO:0000313" key="1">
    <source>
        <dbReference type="EMBL" id="EGZ19433.1"/>
    </source>
</evidence>